<dbReference type="Proteomes" id="UP000185568">
    <property type="component" value="Unassembled WGS sequence"/>
</dbReference>
<comment type="caution">
    <text evidence="1">The sequence shown here is derived from an EMBL/GenBank/DDBJ whole genome shotgun (WGS) entry which is preliminary data.</text>
</comment>
<reference evidence="1 2" key="1">
    <citation type="submission" date="2016-12" db="EMBL/GenBank/DDBJ databases">
        <title>Domibacillus antri genome sequencing.</title>
        <authorList>
            <person name="Verma A."/>
            <person name="Krishnamurthi S."/>
        </authorList>
    </citation>
    <scope>NUCLEOTIDE SEQUENCE [LARGE SCALE GENOMIC DNA]</scope>
    <source>
        <strain evidence="1 2">XD80</strain>
    </source>
</reference>
<dbReference type="OrthoDB" id="2697418at2"/>
<keyword evidence="2" id="KW-1185">Reference proteome</keyword>
<name>A0A1Q8Q296_9BACI</name>
<dbReference type="AlphaFoldDB" id="A0A1Q8Q296"/>
<dbReference type="Pfam" id="PF13730">
    <property type="entry name" value="HTH_36"/>
    <property type="match status" value="1"/>
</dbReference>
<dbReference type="EMBL" id="MSDU01000047">
    <property type="protein sequence ID" value="OLN21469.1"/>
    <property type="molecule type" value="Genomic_DNA"/>
</dbReference>
<proteinExistence type="predicted"/>
<evidence type="ECO:0008006" key="3">
    <source>
        <dbReference type="Google" id="ProtNLM"/>
    </source>
</evidence>
<accession>A0A1Q8Q296</accession>
<sequence length="330" mass="39097">MCEHKILSNDEFQTMQQYKPFTVNHAQQQETKLSLLHSVIAAYGEKFYRLKEGTRKSIEMICWFAAEKGYCFAGDEYFAERFNVTDKTIRNIFKKLRDHGLVKTVYRRSTTQNGLGAPIHLFVQHPYFKQWIELLQLNDFQADFQAENDEIPCESREKHLKKVSTKYLSFNKNLLKILRKENRLGITYTPKNVPQIFIKAVKPFFNEAENVYSLWGKVLLAYKKFSLANPITDYTNVAIDAFKQTVFAHKHRKIKKDFKGYFYGTLMNMFTYKKREEAFESHPLIFNWLEKKNDAVLTMKDKGTNWRKDIAELIAKEEQMYAFSEKEIPY</sequence>
<evidence type="ECO:0000313" key="1">
    <source>
        <dbReference type="EMBL" id="OLN21469.1"/>
    </source>
</evidence>
<evidence type="ECO:0000313" key="2">
    <source>
        <dbReference type="Proteomes" id="UP000185568"/>
    </source>
</evidence>
<gene>
    <name evidence="1" type="ORF">BTO30_14800</name>
</gene>
<organism evidence="1 2">
    <name type="scientific">Domibacillus antri</name>
    <dbReference type="NCBI Taxonomy" id="1714264"/>
    <lineage>
        <taxon>Bacteria</taxon>
        <taxon>Bacillati</taxon>
        <taxon>Bacillota</taxon>
        <taxon>Bacilli</taxon>
        <taxon>Bacillales</taxon>
        <taxon>Bacillaceae</taxon>
        <taxon>Domibacillus</taxon>
    </lineage>
</organism>
<dbReference type="RefSeq" id="WP_075399483.1">
    <property type="nucleotide sequence ID" value="NZ_MSDU01000047.1"/>
</dbReference>
<protein>
    <recommendedName>
        <fullName evidence="3">Helix-turn-helix domain-containing protein</fullName>
    </recommendedName>
</protein>